<feature type="region of interest" description="Disordered" evidence="1">
    <location>
        <begin position="79"/>
        <end position="431"/>
    </location>
</feature>
<dbReference type="Proteomes" id="UP001162156">
    <property type="component" value="Unassembled WGS sequence"/>
</dbReference>
<reference evidence="2" key="1">
    <citation type="journal article" date="2023" name="Insect Mol. Biol.">
        <title>Genome sequencing provides insights into the evolution of gene families encoding plant cell wall-degrading enzymes in longhorned beetles.</title>
        <authorList>
            <person name="Shin N.R."/>
            <person name="Okamura Y."/>
            <person name="Kirsch R."/>
            <person name="Pauchet Y."/>
        </authorList>
    </citation>
    <scope>NUCLEOTIDE SEQUENCE</scope>
    <source>
        <strain evidence="2">RBIC_L_NR</strain>
    </source>
</reference>
<feature type="compositionally biased region" description="Basic and acidic residues" evidence="1">
    <location>
        <begin position="610"/>
        <end position="632"/>
    </location>
</feature>
<feature type="compositionally biased region" description="Low complexity" evidence="1">
    <location>
        <begin position="139"/>
        <end position="160"/>
    </location>
</feature>
<gene>
    <name evidence="2" type="ORF">NQ314_013368</name>
</gene>
<accession>A0AAV8X7A1</accession>
<organism evidence="2 3">
    <name type="scientific">Rhamnusium bicolor</name>
    <dbReference type="NCBI Taxonomy" id="1586634"/>
    <lineage>
        <taxon>Eukaryota</taxon>
        <taxon>Metazoa</taxon>
        <taxon>Ecdysozoa</taxon>
        <taxon>Arthropoda</taxon>
        <taxon>Hexapoda</taxon>
        <taxon>Insecta</taxon>
        <taxon>Pterygota</taxon>
        <taxon>Neoptera</taxon>
        <taxon>Endopterygota</taxon>
        <taxon>Coleoptera</taxon>
        <taxon>Polyphaga</taxon>
        <taxon>Cucujiformia</taxon>
        <taxon>Chrysomeloidea</taxon>
        <taxon>Cerambycidae</taxon>
        <taxon>Lepturinae</taxon>
        <taxon>Rhagiini</taxon>
        <taxon>Rhamnusium</taxon>
    </lineage>
</organism>
<evidence type="ECO:0000313" key="3">
    <source>
        <dbReference type="Proteomes" id="UP001162156"/>
    </source>
</evidence>
<dbReference type="PRINTS" id="PR01217">
    <property type="entry name" value="PRICHEXTENSN"/>
</dbReference>
<evidence type="ECO:0008006" key="4">
    <source>
        <dbReference type="Google" id="ProtNLM"/>
    </source>
</evidence>
<dbReference type="PANTHER" id="PTHR22836">
    <property type="entry name" value="WD40 REPEAT PROTEIN"/>
    <property type="match status" value="1"/>
</dbReference>
<dbReference type="GO" id="GO:0031124">
    <property type="term" value="P:mRNA 3'-end processing"/>
    <property type="evidence" value="ECO:0007669"/>
    <property type="project" value="InterPro"/>
</dbReference>
<dbReference type="AlphaFoldDB" id="A0AAV8X7A1"/>
<feature type="compositionally biased region" description="Basic and acidic residues" evidence="1">
    <location>
        <begin position="366"/>
        <end position="377"/>
    </location>
</feature>
<keyword evidence="3" id="KW-1185">Reference proteome</keyword>
<comment type="caution">
    <text evidence="2">The sequence shown here is derived from an EMBL/GenBank/DDBJ whole genome shotgun (WGS) entry which is preliminary data.</text>
</comment>
<dbReference type="EMBL" id="JANEYF010003732">
    <property type="protein sequence ID" value="KAJ8934328.1"/>
    <property type="molecule type" value="Genomic_DNA"/>
</dbReference>
<evidence type="ECO:0000313" key="2">
    <source>
        <dbReference type="EMBL" id="KAJ8934328.1"/>
    </source>
</evidence>
<dbReference type="PANTHER" id="PTHR22836:SF0">
    <property type="entry name" value="PRE-MRNA 3' END PROCESSING PROTEIN WDR33"/>
    <property type="match status" value="1"/>
</dbReference>
<sequence length="700" mass="76210">MNSALKPVLTTSSQNPTVANQINKPMHPQGAPASYGQPSGHMTQNPYPNMNVAHNHPNAQANHFSLNVPTATPHFMGGNMGSIPPSNHPVANMSQSSTGQIYNPPKNVTYSSGYQPNLGHPPNQNTLPPVSQTLPATSPPQQNSSSQNSSNSSNSSTPTSEVSADKPQSNGTPEVKSPPKTDNQGIHVASTKDKPPTPVPSQVPQVSQAIEKPAEKPKPIPSVQEQKPSPEPAKVPEESKASTPTPTPPTTEANVSSTAASSTNTQPEPVSSSTKSVENTESSTLLSEKENKIVPVPIVTPDIKSAPQKEKTPIPQEISETNIVSEVDKDIKSKEVSEKETTSDKSASESTVAEPVQIASTTVPIKPKEQSPKKEPSPLKLATTPRTPTRKSKTPKPEESPKTPKPELKPPVQKSPTTGKAKRQRIRTQPYQSPLPEIEIITKISSSIPRSKHNDEKLIYFYKNEFLAVRNAEGGFYLCQAVQNIYKSSSKIKIRWLSQDKNDKSGEIYTPDFYDLTDFDCILTSLDLSRVDKGRYRLSPAEKERTDSILKRCLAVEKGEISTPSLSEEHPDGLDLSLYKDEEQLKKRKGTKRKGRSTSRSPKKQTPTKKSPESPKVRKVEPRTARKVEKKAANVVKKAAPVETKKATTSSSRAARGKRKSDPKRSPVMDHKKAKVLAKIGRKTAITVSATRPQSTVRSK</sequence>
<feature type="compositionally biased region" description="Low complexity" evidence="1">
    <location>
        <begin position="250"/>
        <end position="265"/>
    </location>
</feature>
<feature type="compositionally biased region" description="Basic and acidic residues" evidence="1">
    <location>
        <begin position="326"/>
        <end position="347"/>
    </location>
</feature>
<evidence type="ECO:0000256" key="1">
    <source>
        <dbReference type="SAM" id="MobiDB-lite"/>
    </source>
</evidence>
<dbReference type="InterPro" id="IPR045245">
    <property type="entry name" value="Pfs2-like"/>
</dbReference>
<feature type="compositionally biased region" description="Low complexity" evidence="1">
    <location>
        <begin position="378"/>
        <end position="387"/>
    </location>
</feature>
<feature type="compositionally biased region" description="Basic and acidic residues" evidence="1">
    <location>
        <begin position="395"/>
        <end position="408"/>
    </location>
</feature>
<feature type="compositionally biased region" description="Polar residues" evidence="1">
    <location>
        <begin position="92"/>
        <end position="115"/>
    </location>
</feature>
<feature type="compositionally biased region" description="Polar residues" evidence="1">
    <location>
        <begin position="266"/>
        <end position="286"/>
    </location>
</feature>
<name>A0AAV8X7A1_9CUCU</name>
<proteinExistence type="predicted"/>
<feature type="compositionally biased region" description="Low complexity" evidence="1">
    <location>
        <begin position="633"/>
        <end position="654"/>
    </location>
</feature>
<feature type="compositionally biased region" description="Low complexity" evidence="1">
    <location>
        <begin position="202"/>
        <end position="211"/>
    </location>
</feature>
<feature type="compositionally biased region" description="Polar residues" evidence="1">
    <location>
        <begin position="122"/>
        <end position="136"/>
    </location>
</feature>
<feature type="compositionally biased region" description="Basic and acidic residues" evidence="1">
    <location>
        <begin position="567"/>
        <end position="585"/>
    </location>
</feature>
<protein>
    <recommendedName>
        <fullName evidence="4">Muscle M-line assembly protein unc-89</fullName>
    </recommendedName>
</protein>
<feature type="compositionally biased region" description="Basic residues" evidence="1">
    <location>
        <begin position="586"/>
        <end position="607"/>
    </location>
</feature>
<feature type="region of interest" description="Disordered" evidence="1">
    <location>
        <begin position="561"/>
        <end position="672"/>
    </location>
</feature>
<dbReference type="GO" id="GO:0005847">
    <property type="term" value="C:mRNA cleavage and polyadenylation specificity factor complex"/>
    <property type="evidence" value="ECO:0007669"/>
    <property type="project" value="TreeGrafter"/>
</dbReference>